<evidence type="ECO:0000259" key="1">
    <source>
        <dbReference type="Pfam" id="PF00098"/>
    </source>
</evidence>
<organism evidence="2 3">
    <name type="scientific">Arctia plantaginis</name>
    <name type="common">Wood tiger moth</name>
    <name type="synonym">Phalaena plantaginis</name>
    <dbReference type="NCBI Taxonomy" id="874455"/>
    <lineage>
        <taxon>Eukaryota</taxon>
        <taxon>Metazoa</taxon>
        <taxon>Ecdysozoa</taxon>
        <taxon>Arthropoda</taxon>
        <taxon>Hexapoda</taxon>
        <taxon>Insecta</taxon>
        <taxon>Pterygota</taxon>
        <taxon>Neoptera</taxon>
        <taxon>Endopterygota</taxon>
        <taxon>Lepidoptera</taxon>
        <taxon>Glossata</taxon>
        <taxon>Ditrysia</taxon>
        <taxon>Noctuoidea</taxon>
        <taxon>Erebidae</taxon>
        <taxon>Arctiinae</taxon>
        <taxon>Arctia</taxon>
    </lineage>
</organism>
<comment type="caution">
    <text evidence="2">The sequence shown here is derived from an EMBL/GenBank/DDBJ whole genome shotgun (WGS) entry which is preliminary data.</text>
</comment>
<dbReference type="GO" id="GO:0003676">
    <property type="term" value="F:nucleic acid binding"/>
    <property type="evidence" value="ECO:0007669"/>
    <property type="project" value="InterPro"/>
</dbReference>
<evidence type="ECO:0000313" key="2">
    <source>
        <dbReference type="EMBL" id="CAB3251168.1"/>
    </source>
</evidence>
<gene>
    <name evidence="2" type="ORF">APLA_LOCUS12880</name>
</gene>
<reference evidence="2 3" key="1">
    <citation type="submission" date="2020-04" db="EMBL/GenBank/DDBJ databases">
        <authorList>
            <person name="Wallbank WR R."/>
            <person name="Pardo Diaz C."/>
            <person name="Kozak K."/>
            <person name="Martin S."/>
            <person name="Jiggins C."/>
            <person name="Moest M."/>
            <person name="Warren A I."/>
            <person name="Byers J.R.P. K."/>
            <person name="Montejo-Kovacevich G."/>
            <person name="Yen C E."/>
        </authorList>
    </citation>
    <scope>NUCLEOTIDE SEQUENCE [LARGE SCALE GENOMIC DNA]</scope>
</reference>
<dbReference type="Pfam" id="PF00098">
    <property type="entry name" value="zf-CCHC"/>
    <property type="match status" value="1"/>
</dbReference>
<dbReference type="InterPro" id="IPR001878">
    <property type="entry name" value="Znf_CCHC"/>
</dbReference>
<accession>A0A8S1B3K0</accession>
<name>A0A8S1B3K0_ARCPL</name>
<dbReference type="InterPro" id="IPR036875">
    <property type="entry name" value="Znf_CCHC_sf"/>
</dbReference>
<dbReference type="AlphaFoldDB" id="A0A8S1B3K0"/>
<dbReference type="SUPFAM" id="SSF57756">
    <property type="entry name" value="Retrovirus zinc finger-like domains"/>
    <property type="match status" value="1"/>
</dbReference>
<sequence>MTKKTVKCFKCKKKGHYARDDEDSWIICHISYRCDYFVDLKQELEVHEVQQCEALLEEKFSFYAYKKEVPTIKRLIKDLKDDGILNCGREFLRKYLHRIGFEWKRLQSKRCLLMENMDIMHKRRT</sequence>
<proteinExistence type="predicted"/>
<protein>
    <recommendedName>
        <fullName evidence="1">CCHC-type domain-containing protein</fullName>
    </recommendedName>
</protein>
<evidence type="ECO:0000313" key="3">
    <source>
        <dbReference type="Proteomes" id="UP000494106"/>
    </source>
</evidence>
<keyword evidence="3" id="KW-1185">Reference proteome</keyword>
<dbReference type="Proteomes" id="UP000494106">
    <property type="component" value="Unassembled WGS sequence"/>
</dbReference>
<feature type="domain" description="CCHC-type" evidence="1">
    <location>
        <begin position="7"/>
        <end position="20"/>
    </location>
</feature>
<dbReference type="EMBL" id="CADEBC010000543">
    <property type="protein sequence ID" value="CAB3251168.1"/>
    <property type="molecule type" value="Genomic_DNA"/>
</dbReference>
<dbReference type="OrthoDB" id="2266637at2759"/>
<dbReference type="GO" id="GO:0008270">
    <property type="term" value="F:zinc ion binding"/>
    <property type="evidence" value="ECO:0007669"/>
    <property type="project" value="InterPro"/>
</dbReference>